<dbReference type="Pfam" id="PF19278">
    <property type="entry name" value="Hydant_A_C"/>
    <property type="match status" value="1"/>
</dbReference>
<accession>A0A1H0UXX3</accession>
<evidence type="ECO:0000259" key="2">
    <source>
        <dbReference type="Pfam" id="PF01968"/>
    </source>
</evidence>
<dbReference type="GO" id="GO:0006749">
    <property type="term" value="P:glutathione metabolic process"/>
    <property type="evidence" value="ECO:0007669"/>
    <property type="project" value="TreeGrafter"/>
</dbReference>
<evidence type="ECO:0000259" key="3">
    <source>
        <dbReference type="Pfam" id="PF02538"/>
    </source>
</evidence>
<dbReference type="GO" id="GO:0005829">
    <property type="term" value="C:cytosol"/>
    <property type="evidence" value="ECO:0007669"/>
    <property type="project" value="TreeGrafter"/>
</dbReference>
<evidence type="ECO:0000313" key="7">
    <source>
        <dbReference type="Proteomes" id="UP000199317"/>
    </source>
</evidence>
<dbReference type="Pfam" id="PF02538">
    <property type="entry name" value="Hydantoinase_B"/>
    <property type="match status" value="1"/>
</dbReference>
<reference evidence="7" key="1">
    <citation type="submission" date="2016-10" db="EMBL/GenBank/DDBJ databases">
        <authorList>
            <person name="Varghese N."/>
            <person name="Submissions S."/>
        </authorList>
    </citation>
    <scope>NUCLEOTIDE SEQUENCE [LARGE SCALE GENOMIC DNA]</scope>
    <source>
        <strain evidence="7">DSM 17101</strain>
    </source>
</reference>
<sequence length="1220" mass="130162">MAGNSWQFWVDRGGTFTDIVGRGPGGVLATHKLLSENPEHYRDAAVAGIRHLLGLPPGAPVTPDRVECVKMGTTVATNALLERKGEPTLLVTTRGFRDALRIAYQHRPRLFDRHIVLPELLYSRVIEAQERVGAHGEVEQPLDEAHLRERLWAAYDAGLRSVAIVFMHGWRFTAHEAVAARLAREAGFTQVSTSHGTSPLMKFVSRGDTTVVDAYLSPILRRYVEQVAAEMPGVPLYFMQSSGGLADARRFQGKDAILSGPAGGIVGMARTAVAAGFDRVIGFDMGGTSTDVSHFAGEFEREFETQVAGVRMRAPMMGIHTVASGGGSLLDYDGARFRVGPESAGAHPGPACYRRGGPLAVTDANVMVGKIQPAHFPQVFGPSGDAALDADVVRERFGGWATRTGRPPEDVAHGFIRIAVQQMANAIKKISVARGYDITAYTLQCFGGAGGQHACLVADALGMQRVFVHPLAGVLSAYGMGLADQSVIREQALEVPLDPQEWPAVEDALALLAARAQEELHAQGLGVQAGEASVLRRVHVRYAGSDTALAVPFGTPAEVRAAFEAAYRQRFAFLMAGRAMVVEAVSVEAIAPGEAPAESLHPLHPPREVPRRSTVRVYTEGADGSARWHDAALVVRDDMRPGDVLQGPAIIAERTSTTVVEPGWEARLTAQDHLVLERKVRRALRHAAGTTVDPVLLEVFNNLFMNIAEQMGLQLQNTAHSVNIKERLDFSCALFDAEGHLIANAPHMPVHLGSMGESIRTVIARNAGRMRPGDVYVLNDPYHGGTHLPDITVITPVYLEEGAEAEPGRPSFYVGSRGHHADVGGATPGSMPPFSTRIEEEGVQIDNVKLVEDGVLREAEMFALLSGGEYPARNPQQNLADLKAQIAANEKGAQELRRMVAQFGLPVVQAYMGHVQDNAEESVRRAIARLAARVPEGTYMLPLDNGARIQVAVRIDAAQRSAVIDFTGTSPQQPNNFNAPTAVCMAAVLYVFRCLVDDDIPLNAGCLEPLQVVIPQGSMLNPLPPASVVAGNVETSTCITNALLGALGVSAGSQCTMNNFTFGNERFQYYETVAGGSGAGGLFDGAGALAGGFHGTSVVQTHMTNSRLTDPEVLEFRFPVRLESFALRPGSGGAGRWRGGDGGVRRIRFLEPMTASILSNGRRSGAFGMAGGAAGQPGVHRVVRADGSVEVLDHIGQAEMQAGDVFEIHTPGGGGFGGAG</sequence>
<dbReference type="InterPro" id="IPR049517">
    <property type="entry name" value="ACX-like_C"/>
</dbReference>
<dbReference type="EMBL" id="FNJL01000022">
    <property type="protein sequence ID" value="SDP70696.1"/>
    <property type="molecule type" value="Genomic_DNA"/>
</dbReference>
<evidence type="ECO:0000259" key="4">
    <source>
        <dbReference type="Pfam" id="PF05378"/>
    </source>
</evidence>
<gene>
    <name evidence="6" type="ORF">SAMN04489708_12230</name>
</gene>
<dbReference type="InterPro" id="IPR008040">
    <property type="entry name" value="Hydant_A_N"/>
</dbReference>
<dbReference type="GO" id="GO:0017168">
    <property type="term" value="F:5-oxoprolinase (ATP-hydrolyzing) activity"/>
    <property type="evidence" value="ECO:0007669"/>
    <property type="project" value="TreeGrafter"/>
</dbReference>
<dbReference type="AlphaFoldDB" id="A0A1H0UXX3"/>
<feature type="domain" description="Acetophenone carboxylase-like C-terminal" evidence="5">
    <location>
        <begin position="582"/>
        <end position="670"/>
    </location>
</feature>
<evidence type="ECO:0000313" key="6">
    <source>
        <dbReference type="EMBL" id="SDP70696.1"/>
    </source>
</evidence>
<protein>
    <submittedName>
        <fullName evidence="6">5-oxoprolinase (ATP-hydrolysing)</fullName>
    </submittedName>
</protein>
<dbReference type="InterPro" id="IPR045079">
    <property type="entry name" value="Oxoprolinase-like"/>
</dbReference>
<dbReference type="InterPro" id="IPR003692">
    <property type="entry name" value="Hydantoinase_B"/>
</dbReference>
<comment type="similarity">
    <text evidence="1">Belongs to the oxoprolinase family.</text>
</comment>
<dbReference type="Pfam" id="PF01968">
    <property type="entry name" value="Hydantoinase_A"/>
    <property type="match status" value="1"/>
</dbReference>
<feature type="domain" description="Hydantoinase/oxoprolinase N-terminal" evidence="4">
    <location>
        <begin position="8"/>
        <end position="186"/>
    </location>
</feature>
<evidence type="ECO:0000259" key="5">
    <source>
        <dbReference type="Pfam" id="PF19278"/>
    </source>
</evidence>
<evidence type="ECO:0000256" key="1">
    <source>
        <dbReference type="ARBA" id="ARBA00010403"/>
    </source>
</evidence>
<dbReference type="Pfam" id="PF05378">
    <property type="entry name" value="Hydant_A_N"/>
    <property type="match status" value="1"/>
</dbReference>
<dbReference type="PANTHER" id="PTHR11365">
    <property type="entry name" value="5-OXOPROLINASE RELATED"/>
    <property type="match status" value="1"/>
</dbReference>
<dbReference type="Proteomes" id="UP000199317">
    <property type="component" value="Unassembled WGS sequence"/>
</dbReference>
<feature type="domain" description="Hydantoinase A/oxoprolinase" evidence="2">
    <location>
        <begin position="206"/>
        <end position="486"/>
    </location>
</feature>
<dbReference type="OrthoDB" id="9768323at2"/>
<feature type="domain" description="Hydantoinase B/oxoprolinase" evidence="3">
    <location>
        <begin position="693"/>
        <end position="1217"/>
    </location>
</feature>
<dbReference type="RefSeq" id="WP_092836472.1">
    <property type="nucleotide sequence ID" value="NZ_CP028290.1"/>
</dbReference>
<keyword evidence="7" id="KW-1185">Reference proteome</keyword>
<dbReference type="PANTHER" id="PTHR11365:SF23">
    <property type="entry name" value="HYPOTHETICAL 5-OXOPROLINASE (EUROFUNG)-RELATED"/>
    <property type="match status" value="1"/>
</dbReference>
<organism evidence="6 7">
    <name type="scientific">Paracidovorax cattleyae</name>
    <dbReference type="NCBI Taxonomy" id="80868"/>
    <lineage>
        <taxon>Bacteria</taxon>
        <taxon>Pseudomonadati</taxon>
        <taxon>Pseudomonadota</taxon>
        <taxon>Betaproteobacteria</taxon>
        <taxon>Burkholderiales</taxon>
        <taxon>Comamonadaceae</taxon>
        <taxon>Paracidovorax</taxon>
    </lineage>
</organism>
<name>A0A1H0UXX3_9BURK</name>
<proteinExistence type="inferred from homology"/>
<dbReference type="InterPro" id="IPR002821">
    <property type="entry name" value="Hydantoinase_A"/>
</dbReference>